<proteinExistence type="predicted"/>
<gene>
    <name evidence="2" type="ORF">E2562_015007</name>
</gene>
<accession>A0A6G1EJL6</accession>
<organism evidence="2 3">
    <name type="scientific">Oryza meyeriana var. granulata</name>
    <dbReference type="NCBI Taxonomy" id="110450"/>
    <lineage>
        <taxon>Eukaryota</taxon>
        <taxon>Viridiplantae</taxon>
        <taxon>Streptophyta</taxon>
        <taxon>Embryophyta</taxon>
        <taxon>Tracheophyta</taxon>
        <taxon>Spermatophyta</taxon>
        <taxon>Magnoliopsida</taxon>
        <taxon>Liliopsida</taxon>
        <taxon>Poales</taxon>
        <taxon>Poaceae</taxon>
        <taxon>BOP clade</taxon>
        <taxon>Oryzoideae</taxon>
        <taxon>Oryzeae</taxon>
        <taxon>Oryzinae</taxon>
        <taxon>Oryza</taxon>
        <taxon>Oryza meyeriana</taxon>
    </lineage>
</organism>
<reference evidence="2 3" key="1">
    <citation type="submission" date="2019-11" db="EMBL/GenBank/DDBJ databases">
        <title>Whole genome sequence of Oryza granulata.</title>
        <authorList>
            <person name="Li W."/>
        </authorList>
    </citation>
    <scope>NUCLEOTIDE SEQUENCE [LARGE SCALE GENOMIC DNA]</scope>
    <source>
        <strain evidence="3">cv. Menghai</strain>
        <tissue evidence="2">Leaf</tissue>
    </source>
</reference>
<comment type="caution">
    <text evidence="2">The sequence shown here is derived from an EMBL/GenBank/DDBJ whole genome shotgun (WGS) entry which is preliminary data.</text>
</comment>
<dbReference type="Proteomes" id="UP000479710">
    <property type="component" value="Unassembled WGS sequence"/>
</dbReference>
<feature type="region of interest" description="Disordered" evidence="1">
    <location>
        <begin position="16"/>
        <end position="79"/>
    </location>
</feature>
<evidence type="ECO:0000256" key="1">
    <source>
        <dbReference type="SAM" id="MobiDB-lite"/>
    </source>
</evidence>
<evidence type="ECO:0000313" key="3">
    <source>
        <dbReference type="Proteomes" id="UP000479710"/>
    </source>
</evidence>
<sequence length="101" mass="10445">MHTYCTGGLDGSIGCRPKWSSSRLPSKEQGRQAAGQRPSSICSRAGEAGRALEQPKSAAHAELDTRKHGTGPLGEGTVTSDVAQSGALIRISTAAVRLSRG</sequence>
<protein>
    <submittedName>
        <fullName evidence="2">Uncharacterized protein</fullName>
    </submittedName>
</protein>
<keyword evidence="3" id="KW-1185">Reference proteome</keyword>
<dbReference type="EMBL" id="SPHZ02000003">
    <property type="protein sequence ID" value="KAF0924937.1"/>
    <property type="molecule type" value="Genomic_DNA"/>
</dbReference>
<name>A0A6G1EJL6_9ORYZ</name>
<evidence type="ECO:0000313" key="2">
    <source>
        <dbReference type="EMBL" id="KAF0924937.1"/>
    </source>
</evidence>
<dbReference type="AlphaFoldDB" id="A0A6G1EJL6"/>